<dbReference type="InterPro" id="IPR004358">
    <property type="entry name" value="Sig_transdc_His_kin-like_C"/>
</dbReference>
<dbReference type="OrthoDB" id="5416317at2"/>
<keyword evidence="7" id="KW-0472">Membrane</keyword>
<dbReference type="Gene3D" id="1.10.287.130">
    <property type="match status" value="1"/>
</dbReference>
<dbReference type="GO" id="GO:0000155">
    <property type="term" value="F:phosphorelay sensor kinase activity"/>
    <property type="evidence" value="ECO:0007669"/>
    <property type="project" value="InterPro"/>
</dbReference>
<dbReference type="SMART" id="SM00387">
    <property type="entry name" value="HATPase_c"/>
    <property type="match status" value="1"/>
</dbReference>
<evidence type="ECO:0000256" key="7">
    <source>
        <dbReference type="ARBA" id="ARBA00023136"/>
    </source>
</evidence>
<evidence type="ECO:0000256" key="3">
    <source>
        <dbReference type="ARBA" id="ARBA00022553"/>
    </source>
</evidence>
<organism evidence="9 10">
    <name type="scientific">Desulfuromonas acetoxidans (strain DSM 684 / 11070)</name>
    <dbReference type="NCBI Taxonomy" id="281689"/>
    <lineage>
        <taxon>Bacteria</taxon>
        <taxon>Pseudomonadati</taxon>
        <taxon>Thermodesulfobacteriota</taxon>
        <taxon>Desulfuromonadia</taxon>
        <taxon>Desulfuromonadales</taxon>
        <taxon>Desulfuromonadaceae</taxon>
        <taxon>Desulfuromonas</taxon>
    </lineage>
</organism>
<dbReference type="InterPro" id="IPR003594">
    <property type="entry name" value="HATPase_dom"/>
</dbReference>
<dbReference type="Gene3D" id="3.30.450.20">
    <property type="entry name" value="PAS domain"/>
    <property type="match status" value="1"/>
</dbReference>
<dbReference type="FunFam" id="3.30.565.10:FF:000006">
    <property type="entry name" value="Sensor histidine kinase WalK"/>
    <property type="match status" value="1"/>
</dbReference>
<dbReference type="CDD" id="cd00082">
    <property type="entry name" value="HisKA"/>
    <property type="match status" value="1"/>
</dbReference>
<evidence type="ECO:0000256" key="4">
    <source>
        <dbReference type="ARBA" id="ARBA00022679"/>
    </source>
</evidence>
<dbReference type="InterPro" id="IPR005467">
    <property type="entry name" value="His_kinase_dom"/>
</dbReference>
<keyword evidence="5 9" id="KW-0418">Kinase</keyword>
<reference evidence="9" key="2">
    <citation type="submission" date="2006-05" db="EMBL/GenBank/DDBJ databases">
        <title>Sequencing of the draft genome and assembly of Desulfuromonas acetoxidans DSM 684.</title>
        <authorList>
            <consortium name="US DOE Joint Genome Institute (JGI-PGF)"/>
            <person name="Copeland A."/>
            <person name="Lucas S."/>
            <person name="Lapidus A."/>
            <person name="Barry K."/>
            <person name="Detter J.C."/>
            <person name="Glavina del Rio T."/>
            <person name="Hammon N."/>
            <person name="Israni S."/>
            <person name="Dalin E."/>
            <person name="Tice H."/>
            <person name="Bruce D."/>
            <person name="Pitluck S."/>
            <person name="Richardson P."/>
        </authorList>
    </citation>
    <scope>NUCLEOTIDE SEQUENCE [LARGE SCALE GENOMIC DNA]</scope>
    <source>
        <strain evidence="9">DSM 684</strain>
    </source>
</reference>
<accession>Q1JX68</accession>
<keyword evidence="3" id="KW-0597">Phosphoprotein</keyword>
<dbReference type="PRINTS" id="PR00344">
    <property type="entry name" value="BCTRLSENSOR"/>
</dbReference>
<gene>
    <name evidence="9" type="ORF">Dace_0933</name>
</gene>
<comment type="caution">
    <text evidence="9">The sequence shown here is derived from an EMBL/GenBank/DDBJ whole genome shotgun (WGS) entry which is preliminary data.</text>
</comment>
<evidence type="ECO:0000313" key="10">
    <source>
        <dbReference type="Proteomes" id="UP000005695"/>
    </source>
</evidence>
<keyword evidence="6" id="KW-0902">Two-component regulatory system</keyword>
<dbReference type="FunFam" id="1.10.287.130:FF:000001">
    <property type="entry name" value="Two-component sensor histidine kinase"/>
    <property type="match status" value="1"/>
</dbReference>
<dbReference type="Proteomes" id="UP000005695">
    <property type="component" value="Unassembled WGS sequence"/>
</dbReference>
<dbReference type="InterPro" id="IPR036097">
    <property type="entry name" value="HisK_dim/P_sf"/>
</dbReference>
<dbReference type="InterPro" id="IPR036890">
    <property type="entry name" value="HATPase_C_sf"/>
</dbReference>
<dbReference type="AlphaFoldDB" id="Q1JX68"/>
<feature type="domain" description="Histidine kinase" evidence="8">
    <location>
        <begin position="169"/>
        <end position="384"/>
    </location>
</feature>
<evidence type="ECO:0000256" key="6">
    <source>
        <dbReference type="ARBA" id="ARBA00023012"/>
    </source>
</evidence>
<dbReference type="Gene3D" id="3.30.565.10">
    <property type="entry name" value="Histidine kinase-like ATPase, C-terminal domain"/>
    <property type="match status" value="1"/>
</dbReference>
<evidence type="ECO:0000256" key="1">
    <source>
        <dbReference type="ARBA" id="ARBA00000085"/>
    </source>
</evidence>
<dbReference type="PANTHER" id="PTHR43711:SF31">
    <property type="entry name" value="HISTIDINE KINASE"/>
    <property type="match status" value="1"/>
</dbReference>
<keyword evidence="4" id="KW-0808">Transferase</keyword>
<dbReference type="Pfam" id="PF02518">
    <property type="entry name" value="HATPase_c"/>
    <property type="match status" value="1"/>
</dbReference>
<dbReference type="CDD" id="cd00075">
    <property type="entry name" value="HATPase"/>
    <property type="match status" value="1"/>
</dbReference>
<sequence length="385" mass="43377">MKKPSDSTRHEEELRKKVLGMGTKSVRKSYYPTLRKKMSELERYMALLDQAKNAICLLEVPSLKVVNANKSARKLLVLDQYPDSSLLDMIEVPAATAIVDWLELAGEGNHYFQLESTLYSYAQESYSSAIYELTLTTVEFKKTRYLVCVAQDISERKKLDQMKDEMISAVSHEMSTPLTAMLGFCEFMLENEVPAEQQQEFLQIIFKESQRLKGLIDNLLSLQRMRAGMGCVNFTWLNLSMLFAELCQLFGKYSATHTIKVDCPTDFPLVSADQLCLQQAMENLISNAIKYSPNGGTVTVTARQDDGQVIVSVKDEGMGISPVVQEQIFDRFFRIDTKNGQKVGGTGLGLPLVKEIISLHHGEVWVESEEGQGSTFCFSLPLERE</sequence>
<evidence type="ECO:0000256" key="5">
    <source>
        <dbReference type="ARBA" id="ARBA00022777"/>
    </source>
</evidence>
<evidence type="ECO:0000313" key="9">
    <source>
        <dbReference type="EMBL" id="EAT14794.1"/>
    </source>
</evidence>
<evidence type="ECO:0000259" key="8">
    <source>
        <dbReference type="PROSITE" id="PS50109"/>
    </source>
</evidence>
<keyword evidence="10" id="KW-1185">Reference proteome</keyword>
<dbReference type="InterPro" id="IPR050736">
    <property type="entry name" value="Sensor_HK_Regulatory"/>
</dbReference>
<dbReference type="Pfam" id="PF00512">
    <property type="entry name" value="HisKA"/>
    <property type="match status" value="1"/>
</dbReference>
<comment type="catalytic activity">
    <reaction evidence="1">
        <text>ATP + protein L-histidine = ADP + protein N-phospho-L-histidine.</text>
        <dbReference type="EC" id="2.7.13.3"/>
    </reaction>
</comment>
<reference evidence="9" key="1">
    <citation type="submission" date="2006-05" db="EMBL/GenBank/DDBJ databases">
        <title>Annotation of the draft genome assembly of Desulfuromonas acetoxidans DSM 684.</title>
        <authorList>
            <consortium name="US DOE Joint Genome Institute (JGI-ORNL)"/>
            <person name="Larimer F."/>
            <person name="Land M."/>
            <person name="Hauser L."/>
        </authorList>
    </citation>
    <scope>NUCLEOTIDE SEQUENCE [LARGE SCALE GENOMIC DNA]</scope>
    <source>
        <strain evidence="9">DSM 684</strain>
    </source>
</reference>
<dbReference type="SUPFAM" id="SSF47384">
    <property type="entry name" value="Homodimeric domain of signal transducing histidine kinase"/>
    <property type="match status" value="1"/>
</dbReference>
<proteinExistence type="predicted"/>
<protein>
    <recommendedName>
        <fullName evidence="2">histidine kinase</fullName>
        <ecNumber evidence="2">2.7.13.3</ecNumber>
    </recommendedName>
</protein>
<dbReference type="EC" id="2.7.13.3" evidence="2"/>
<dbReference type="InterPro" id="IPR003661">
    <property type="entry name" value="HisK_dim/P_dom"/>
</dbReference>
<dbReference type="PANTHER" id="PTHR43711">
    <property type="entry name" value="TWO-COMPONENT HISTIDINE KINASE"/>
    <property type="match status" value="1"/>
</dbReference>
<dbReference type="EMBL" id="AAEW02000017">
    <property type="protein sequence ID" value="EAT14794.1"/>
    <property type="molecule type" value="Genomic_DNA"/>
</dbReference>
<dbReference type="PROSITE" id="PS50109">
    <property type="entry name" value="HIS_KIN"/>
    <property type="match status" value="1"/>
</dbReference>
<dbReference type="RefSeq" id="WP_006002030.1">
    <property type="nucleotide sequence ID" value="NZ_AAEW02000017.1"/>
</dbReference>
<dbReference type="SMART" id="SM00388">
    <property type="entry name" value="HisKA"/>
    <property type="match status" value="1"/>
</dbReference>
<evidence type="ECO:0000256" key="2">
    <source>
        <dbReference type="ARBA" id="ARBA00012438"/>
    </source>
</evidence>
<dbReference type="SUPFAM" id="SSF55874">
    <property type="entry name" value="ATPase domain of HSP90 chaperone/DNA topoisomerase II/histidine kinase"/>
    <property type="match status" value="1"/>
</dbReference>
<name>Q1JX68_DESA6</name>